<sequence>MKSKKAFIQSFLFFAVTAAIIAYFFPREGKFPYQFHEGKPWRYDLLTAPNDFPIYKSDQEIKAEKDSIRARFEPYFRLKEDVSKTVLENLKNDYLSQHTMSTPLWQYLNRQIQQLYEQGIVATPELEKLASENRTRINVLKKNVAVGRNVSDLYSAKTAYKKIMKNAPEPMDKDELWSSNFEQYLEPNLTYDVKTSDNVLNKRLHDVSLSIGMVQAGERIVDRGEVVDAKTYNILRSLKIIHETKSGGSRRYGTIWAGQLVLIFGILLCCAFYFISFHPEIFFRRNNNIFIQICILVPCLLTEICLKYDLINIYILPFAIVPIVVRTFFDSHTALFTHLITVLLCSLIAPFPHEFLMLQTIAGIVFMVSLKELTQRSQLIRCAFFISLAYVLCYLGLALYQEGDLNKINWQMMPFFGISFILLMFSYVLIYMLEKLFGFVSPITLVELSNINTPLLKRLSETCPGTFQHSLQVSILASAAGAKIGADTQLIRTGALYHDIGKMTNPAFFTENQHKQVNPHLKLSYEESAQIIISHVTEGVKMAEKAMLPRAVIHFIQTHHGRGKTKYFYNSYKNAYPDQPVDEAKFTYPGPNPFTKETAILMMADSIEAASRSLNEYTDEHIETLVHKIIDSQINDGLLHNAPLTFKDIDTVKATFIDKLKTMYHTRISYPELK</sequence>
<dbReference type="InterPro" id="IPR011621">
    <property type="entry name" value="Metal-dep_PHydrolase_7TM_intra"/>
</dbReference>
<dbReference type="Pfam" id="PF01966">
    <property type="entry name" value="HD"/>
    <property type="match status" value="1"/>
</dbReference>
<dbReference type="Proteomes" id="UP000219259">
    <property type="component" value="Unassembled WGS sequence"/>
</dbReference>
<dbReference type="NCBIfam" id="TIGR00277">
    <property type="entry name" value="HDIG"/>
    <property type="match status" value="1"/>
</dbReference>
<evidence type="ECO:0000256" key="1">
    <source>
        <dbReference type="SAM" id="Phobius"/>
    </source>
</evidence>
<feature type="transmembrane region" description="Helical" evidence="1">
    <location>
        <begin position="379"/>
        <end position="400"/>
    </location>
</feature>
<evidence type="ECO:0000313" key="3">
    <source>
        <dbReference type="EMBL" id="PDP43226.1"/>
    </source>
</evidence>
<dbReference type="AlphaFoldDB" id="A0A1D3URZ9"/>
<evidence type="ECO:0000313" key="5">
    <source>
        <dbReference type="Proteomes" id="UP000182057"/>
    </source>
</evidence>
<dbReference type="SUPFAM" id="SSF109604">
    <property type="entry name" value="HD-domain/PDEase-like"/>
    <property type="match status" value="1"/>
</dbReference>
<dbReference type="GeneID" id="34759281"/>
<accession>A0A1D3URZ9</accession>
<dbReference type="Pfam" id="PF07698">
    <property type="entry name" value="7TM-7TMR_HD"/>
    <property type="match status" value="1"/>
</dbReference>
<dbReference type="InterPro" id="IPR006675">
    <property type="entry name" value="HDIG_dom"/>
</dbReference>
<name>A0A1D3URZ9_TANFO</name>
<dbReference type="PANTHER" id="PTHR36442">
    <property type="entry name" value="CYCLIC-DI-AMP PHOSPHODIESTERASE PGPH"/>
    <property type="match status" value="1"/>
</dbReference>
<keyword evidence="1" id="KW-0472">Membrane</keyword>
<dbReference type="OrthoDB" id="9806952at2"/>
<dbReference type="SMART" id="SM00471">
    <property type="entry name" value="HDc"/>
    <property type="match status" value="1"/>
</dbReference>
<dbReference type="CDD" id="cd00077">
    <property type="entry name" value="HDc"/>
    <property type="match status" value="1"/>
</dbReference>
<evidence type="ECO:0000313" key="4">
    <source>
        <dbReference type="EMBL" id="SCQ22984.1"/>
    </source>
</evidence>
<dbReference type="OMA" id="AVRSMHN"/>
<protein>
    <submittedName>
        <fullName evidence="3">HDIG domain-containing protein</fullName>
    </submittedName>
    <submittedName>
        <fullName evidence="4">Phosphodiesterase</fullName>
    </submittedName>
</protein>
<feature type="transmembrane region" description="Helical" evidence="1">
    <location>
        <begin position="6"/>
        <end position="25"/>
    </location>
</feature>
<evidence type="ECO:0000313" key="6">
    <source>
        <dbReference type="Proteomes" id="UP000219259"/>
    </source>
</evidence>
<feature type="domain" description="HD/PDEase" evidence="2">
    <location>
        <begin position="462"/>
        <end position="619"/>
    </location>
</feature>
<gene>
    <name evidence="3" type="ORF">CLI86_09620</name>
    <name evidence="4" type="ORF">TFUB20_01911</name>
</gene>
<dbReference type="Pfam" id="PF07697">
    <property type="entry name" value="7TMR-HDED"/>
    <property type="match status" value="1"/>
</dbReference>
<dbReference type="Gene3D" id="1.10.3210.10">
    <property type="entry name" value="Hypothetical protein af1432"/>
    <property type="match status" value="1"/>
</dbReference>
<dbReference type="Proteomes" id="UP000182057">
    <property type="component" value="Unassembled WGS sequence"/>
</dbReference>
<feature type="transmembrane region" description="Helical" evidence="1">
    <location>
        <begin position="313"/>
        <end position="329"/>
    </location>
</feature>
<proteinExistence type="predicted"/>
<feature type="transmembrane region" description="Helical" evidence="1">
    <location>
        <begin position="255"/>
        <end position="277"/>
    </location>
</feature>
<dbReference type="EMBL" id="FMMM01000067">
    <property type="protein sequence ID" value="SCQ22984.1"/>
    <property type="molecule type" value="Genomic_DNA"/>
</dbReference>
<dbReference type="InterPro" id="IPR006674">
    <property type="entry name" value="HD_domain"/>
</dbReference>
<keyword evidence="1" id="KW-0812">Transmembrane</keyword>
<dbReference type="EMBL" id="NSLJ01000025">
    <property type="protein sequence ID" value="PDP43226.1"/>
    <property type="molecule type" value="Genomic_DNA"/>
</dbReference>
<dbReference type="InterPro" id="IPR003607">
    <property type="entry name" value="HD/PDEase_dom"/>
</dbReference>
<feature type="transmembrane region" description="Helical" evidence="1">
    <location>
        <begin position="412"/>
        <end position="433"/>
    </location>
</feature>
<organism evidence="4 5">
    <name type="scientific">Tannerella forsythia</name>
    <name type="common">Bacteroides forsythus</name>
    <dbReference type="NCBI Taxonomy" id="28112"/>
    <lineage>
        <taxon>Bacteria</taxon>
        <taxon>Pseudomonadati</taxon>
        <taxon>Bacteroidota</taxon>
        <taxon>Bacteroidia</taxon>
        <taxon>Bacteroidales</taxon>
        <taxon>Tannerellaceae</taxon>
        <taxon>Tannerella</taxon>
    </lineage>
</organism>
<feature type="transmembrane region" description="Helical" evidence="1">
    <location>
        <begin position="335"/>
        <end position="358"/>
    </location>
</feature>
<reference evidence="3 6" key="2">
    <citation type="submission" date="2017-09" db="EMBL/GenBank/DDBJ databases">
        <title>Phase variable restriction modification systems are present in the genome sequences of periodontal pathogens Prevotella intermedia, Tannerella forsythia and Porphyromonas gingivalis.</title>
        <authorList>
            <person name="Haigh R.D."/>
            <person name="Crawford L."/>
            <person name="Ralph J."/>
            <person name="Wanford J."/>
            <person name="Vartoukian S.R."/>
            <person name="Hijazib K."/>
            <person name="Wade W."/>
            <person name="Oggioni M.R."/>
        </authorList>
    </citation>
    <scope>NUCLEOTIDE SEQUENCE [LARGE SCALE GENOMIC DNA]</scope>
    <source>
        <strain evidence="3 6">WW11663</strain>
    </source>
</reference>
<evidence type="ECO:0000259" key="2">
    <source>
        <dbReference type="SMART" id="SM00471"/>
    </source>
</evidence>
<dbReference type="InterPro" id="IPR011624">
    <property type="entry name" value="Metal-dep_PHydrolase_7TM_extra"/>
</dbReference>
<dbReference type="InterPro" id="IPR052722">
    <property type="entry name" value="PgpH_phosphodiesterase"/>
</dbReference>
<dbReference type="PANTHER" id="PTHR36442:SF1">
    <property type="entry name" value="CYCLIC-DI-AMP PHOSPHODIESTERASE PGPH"/>
    <property type="match status" value="1"/>
</dbReference>
<keyword evidence="1" id="KW-1133">Transmembrane helix</keyword>
<reference evidence="4 5" key="1">
    <citation type="submission" date="2016-09" db="EMBL/GenBank/DDBJ databases">
        <authorList>
            <person name="Capua I."/>
            <person name="De Benedictis P."/>
            <person name="Joannis T."/>
            <person name="Lombin L.H."/>
            <person name="Cattoli G."/>
        </authorList>
    </citation>
    <scope>NUCLEOTIDE SEQUENCE [LARGE SCALE GENOMIC DNA]</scope>
    <source>
        <strain evidence="4 5">UB20</strain>
    </source>
</reference>
<dbReference type="RefSeq" id="WP_014225526.1">
    <property type="nucleotide sequence ID" value="NZ_CAJPTF010000031.1"/>
</dbReference>